<protein>
    <submittedName>
        <fullName evidence="2">Uncharacterized protein</fullName>
    </submittedName>
</protein>
<reference evidence="2 3" key="1">
    <citation type="submission" date="2020-10" db="EMBL/GenBank/DDBJ databases">
        <title>The Coptis chinensis genome and diversification of protoberbering-type alkaloids.</title>
        <authorList>
            <person name="Wang B."/>
            <person name="Shu S."/>
            <person name="Song C."/>
            <person name="Liu Y."/>
        </authorList>
    </citation>
    <scope>NUCLEOTIDE SEQUENCE [LARGE SCALE GENOMIC DNA]</scope>
    <source>
        <strain evidence="2">HL-2020</strain>
        <tissue evidence="2">Leaf</tissue>
    </source>
</reference>
<keyword evidence="1" id="KW-1133">Transmembrane helix</keyword>
<dbReference type="OrthoDB" id="416496at2759"/>
<feature type="transmembrane region" description="Helical" evidence="1">
    <location>
        <begin position="12"/>
        <end position="29"/>
    </location>
</feature>
<comment type="caution">
    <text evidence="2">The sequence shown here is derived from an EMBL/GenBank/DDBJ whole genome shotgun (WGS) entry which is preliminary data.</text>
</comment>
<proteinExistence type="predicted"/>
<evidence type="ECO:0000256" key="1">
    <source>
        <dbReference type="SAM" id="Phobius"/>
    </source>
</evidence>
<dbReference type="EMBL" id="JADFTS010000006">
    <property type="protein sequence ID" value="KAF9602515.1"/>
    <property type="molecule type" value="Genomic_DNA"/>
</dbReference>
<evidence type="ECO:0000313" key="2">
    <source>
        <dbReference type="EMBL" id="KAF9602515.1"/>
    </source>
</evidence>
<gene>
    <name evidence="2" type="ORF">IFM89_029814</name>
</gene>
<sequence>MPKCATQSDTNMWTRGGFITCVLALYLSFCSSTRLHAKMNHSTSLNSFVPFFNLNHKHHSYNKRSNVSYILNSLESDHTISQAQPKNNNHALGSDSLYFSKSCSCGRRHFIGASGAVLIPTSRSLASDLPSDPKDMLNRIHPPRPDWYEEFYALVMEKGMKPYEAEVSGLWQLKLLMEIRITVPFA</sequence>
<accession>A0A835LPE2</accession>
<name>A0A835LPE2_9MAGN</name>
<keyword evidence="3" id="KW-1185">Reference proteome</keyword>
<keyword evidence="1" id="KW-0472">Membrane</keyword>
<dbReference type="AlphaFoldDB" id="A0A835LPE2"/>
<dbReference type="Proteomes" id="UP000631114">
    <property type="component" value="Unassembled WGS sequence"/>
</dbReference>
<evidence type="ECO:0000313" key="3">
    <source>
        <dbReference type="Proteomes" id="UP000631114"/>
    </source>
</evidence>
<organism evidence="2 3">
    <name type="scientific">Coptis chinensis</name>
    <dbReference type="NCBI Taxonomy" id="261450"/>
    <lineage>
        <taxon>Eukaryota</taxon>
        <taxon>Viridiplantae</taxon>
        <taxon>Streptophyta</taxon>
        <taxon>Embryophyta</taxon>
        <taxon>Tracheophyta</taxon>
        <taxon>Spermatophyta</taxon>
        <taxon>Magnoliopsida</taxon>
        <taxon>Ranunculales</taxon>
        <taxon>Ranunculaceae</taxon>
        <taxon>Coptidoideae</taxon>
        <taxon>Coptis</taxon>
    </lineage>
</organism>
<keyword evidence="1" id="KW-0812">Transmembrane</keyword>